<feature type="transmembrane region" description="Helical" evidence="1">
    <location>
        <begin position="53"/>
        <end position="72"/>
    </location>
</feature>
<dbReference type="Pfam" id="PF10745">
    <property type="entry name" value="DUF2530"/>
    <property type="match status" value="1"/>
</dbReference>
<evidence type="ECO:0000313" key="2">
    <source>
        <dbReference type="EMBL" id="NYJ73549.1"/>
    </source>
</evidence>
<dbReference type="Proteomes" id="UP000571817">
    <property type="component" value="Unassembled WGS sequence"/>
</dbReference>
<protein>
    <recommendedName>
        <fullName evidence="4">DUF2530 domain-containing protein</fullName>
    </recommendedName>
</protein>
<dbReference type="InterPro" id="IPR019681">
    <property type="entry name" value="DUF2530"/>
</dbReference>
<dbReference type="EMBL" id="JACCFW010000001">
    <property type="protein sequence ID" value="NYJ73549.1"/>
    <property type="molecule type" value="Genomic_DNA"/>
</dbReference>
<dbReference type="RefSeq" id="WP_179478878.1">
    <property type="nucleotide sequence ID" value="NZ_JACCFW010000001.1"/>
</dbReference>
<keyword evidence="1" id="KW-0472">Membrane</keyword>
<dbReference type="AlphaFoldDB" id="A0A853DC39"/>
<organism evidence="2 3">
    <name type="scientific">Allobranchiibius huperziae</name>
    <dbReference type="NCBI Taxonomy" id="1874116"/>
    <lineage>
        <taxon>Bacteria</taxon>
        <taxon>Bacillati</taxon>
        <taxon>Actinomycetota</taxon>
        <taxon>Actinomycetes</taxon>
        <taxon>Micrococcales</taxon>
        <taxon>Dermacoccaceae</taxon>
        <taxon>Allobranchiibius</taxon>
    </lineage>
</organism>
<sequence>MSQDVGREPGQDAQIEPLQVDTPHIIIVGLVLWAIALVATLAVPALHSGDRHWWPWAALSGLLLGALGLAYVRRGRGNASAA</sequence>
<name>A0A853DC39_9MICO</name>
<accession>A0A853DC39</accession>
<comment type="caution">
    <text evidence="2">The sequence shown here is derived from an EMBL/GenBank/DDBJ whole genome shotgun (WGS) entry which is preliminary data.</text>
</comment>
<proteinExistence type="predicted"/>
<gene>
    <name evidence="2" type="ORF">HNR15_000512</name>
</gene>
<keyword evidence="1" id="KW-1133">Transmembrane helix</keyword>
<evidence type="ECO:0000256" key="1">
    <source>
        <dbReference type="SAM" id="Phobius"/>
    </source>
</evidence>
<reference evidence="2 3" key="1">
    <citation type="submission" date="2020-07" db="EMBL/GenBank/DDBJ databases">
        <title>Sequencing the genomes of 1000 actinobacteria strains.</title>
        <authorList>
            <person name="Klenk H.-P."/>
        </authorList>
    </citation>
    <scope>NUCLEOTIDE SEQUENCE [LARGE SCALE GENOMIC DNA]</scope>
    <source>
        <strain evidence="2 3">DSM 29531</strain>
    </source>
</reference>
<evidence type="ECO:0008006" key="4">
    <source>
        <dbReference type="Google" id="ProtNLM"/>
    </source>
</evidence>
<feature type="transmembrane region" description="Helical" evidence="1">
    <location>
        <begin position="25"/>
        <end position="47"/>
    </location>
</feature>
<keyword evidence="3" id="KW-1185">Reference proteome</keyword>
<keyword evidence="1" id="KW-0812">Transmembrane</keyword>
<evidence type="ECO:0000313" key="3">
    <source>
        <dbReference type="Proteomes" id="UP000571817"/>
    </source>
</evidence>